<comment type="caution">
    <text evidence="9">The sequence shown here is derived from an EMBL/GenBank/DDBJ whole genome shotgun (WGS) entry which is preliminary data.</text>
</comment>
<evidence type="ECO:0000256" key="7">
    <source>
        <dbReference type="ARBA" id="ARBA00030836"/>
    </source>
</evidence>
<keyword evidence="5 9" id="KW-0378">Hydrolase</keyword>
<name>A0A444PV37_9MICO</name>
<dbReference type="InterPro" id="IPR000816">
    <property type="entry name" value="Peptidase_C15"/>
</dbReference>
<dbReference type="InterPro" id="IPR016125">
    <property type="entry name" value="Peptidase_C15-like"/>
</dbReference>
<dbReference type="SUPFAM" id="SSF53182">
    <property type="entry name" value="Pyrrolidone carboxyl peptidase (pyroglutamate aminopeptidase)"/>
    <property type="match status" value="1"/>
</dbReference>
<accession>A0A444PV37</accession>
<dbReference type="NCBIfam" id="NF009676">
    <property type="entry name" value="PRK13197.1"/>
    <property type="match status" value="1"/>
</dbReference>
<gene>
    <name evidence="9" type="ORF">ELQ90_06520</name>
</gene>
<keyword evidence="3" id="KW-0963">Cytoplasm</keyword>
<dbReference type="AlphaFoldDB" id="A0A444PV37"/>
<keyword evidence="6" id="KW-0788">Thiol protease</keyword>
<evidence type="ECO:0000256" key="1">
    <source>
        <dbReference type="ARBA" id="ARBA00006641"/>
    </source>
</evidence>
<evidence type="ECO:0000256" key="5">
    <source>
        <dbReference type="ARBA" id="ARBA00022801"/>
    </source>
</evidence>
<dbReference type="PRINTS" id="PR00706">
    <property type="entry name" value="PYROGLUPTASE"/>
</dbReference>
<evidence type="ECO:0000256" key="2">
    <source>
        <dbReference type="ARBA" id="ARBA00019191"/>
    </source>
</evidence>
<dbReference type="PANTHER" id="PTHR23402">
    <property type="entry name" value="PROTEASE FAMILY C15 PYROGLUTAMYL-PEPTIDASE I-RELATED"/>
    <property type="match status" value="1"/>
</dbReference>
<organism evidence="9 10">
    <name type="scientific">Labedella phragmitis</name>
    <dbReference type="NCBI Taxonomy" id="2498849"/>
    <lineage>
        <taxon>Bacteria</taxon>
        <taxon>Bacillati</taxon>
        <taxon>Actinomycetota</taxon>
        <taxon>Actinomycetes</taxon>
        <taxon>Micrococcales</taxon>
        <taxon>Microbacteriaceae</taxon>
        <taxon>Labedella</taxon>
    </lineage>
</organism>
<protein>
    <recommendedName>
        <fullName evidence="2">Pyrrolidone-carboxylate peptidase</fullName>
    </recommendedName>
    <alternativeName>
        <fullName evidence="7">5-oxoprolyl-peptidase</fullName>
    </alternativeName>
    <alternativeName>
        <fullName evidence="8">Pyroglutamyl-peptidase I</fullName>
    </alternativeName>
</protein>
<dbReference type="EMBL" id="RZNB01000002">
    <property type="protein sequence ID" value="RWZ51746.1"/>
    <property type="molecule type" value="Genomic_DNA"/>
</dbReference>
<evidence type="ECO:0000313" key="9">
    <source>
        <dbReference type="EMBL" id="RWZ51746.1"/>
    </source>
</evidence>
<evidence type="ECO:0000256" key="3">
    <source>
        <dbReference type="ARBA" id="ARBA00022490"/>
    </source>
</evidence>
<evidence type="ECO:0000313" key="10">
    <source>
        <dbReference type="Proteomes" id="UP000288547"/>
    </source>
</evidence>
<keyword evidence="10" id="KW-1185">Reference proteome</keyword>
<evidence type="ECO:0000256" key="8">
    <source>
        <dbReference type="ARBA" id="ARBA00031559"/>
    </source>
</evidence>
<sequence>MTVVLVTGFEPFGGSAVNASEEAVRLLPRRIGEVDVVTAILPCVFGDAPRELEALVGEHRPDIVIAVGEAGSRSTVDLERVAINIDDARIPDNAGNRPIDSSVVDGAPSAYFSTLPVKACTAAAEGAGVATSVSNSAGTFVCNHVFFALMHLISDAPDVRGGFVHVPTVDALPTVEAVRGLTAILEAAAHTAVDRHESRGTEQ</sequence>
<evidence type="ECO:0000256" key="6">
    <source>
        <dbReference type="ARBA" id="ARBA00022807"/>
    </source>
</evidence>
<dbReference type="GO" id="GO:0016920">
    <property type="term" value="F:pyroglutamyl-peptidase activity"/>
    <property type="evidence" value="ECO:0007669"/>
    <property type="project" value="InterPro"/>
</dbReference>
<dbReference type="CDD" id="cd00501">
    <property type="entry name" value="Peptidase_C15"/>
    <property type="match status" value="1"/>
</dbReference>
<dbReference type="PIRSF" id="PIRSF015592">
    <property type="entry name" value="Prld-crbxl_pptds"/>
    <property type="match status" value="1"/>
</dbReference>
<dbReference type="Gene3D" id="3.40.630.20">
    <property type="entry name" value="Peptidase C15, pyroglutamyl peptidase I-like"/>
    <property type="match status" value="1"/>
</dbReference>
<proteinExistence type="inferred from homology"/>
<dbReference type="Proteomes" id="UP000288547">
    <property type="component" value="Unassembled WGS sequence"/>
</dbReference>
<reference evidence="9 10" key="1">
    <citation type="submission" date="2018-12" db="EMBL/GenBank/DDBJ databases">
        <authorList>
            <person name="Li F."/>
        </authorList>
    </citation>
    <scope>NUCLEOTIDE SEQUENCE [LARGE SCALE GENOMIC DNA]</scope>
    <source>
        <strain evidence="9 10">11W25H-1</strain>
    </source>
</reference>
<keyword evidence="4" id="KW-0645">Protease</keyword>
<dbReference type="Pfam" id="PF01470">
    <property type="entry name" value="Peptidase_C15"/>
    <property type="match status" value="1"/>
</dbReference>
<dbReference type="OrthoDB" id="9779738at2"/>
<evidence type="ECO:0000256" key="4">
    <source>
        <dbReference type="ARBA" id="ARBA00022670"/>
    </source>
</evidence>
<dbReference type="InterPro" id="IPR036440">
    <property type="entry name" value="Peptidase_C15-like_sf"/>
</dbReference>
<dbReference type="PANTHER" id="PTHR23402:SF1">
    <property type="entry name" value="PYROGLUTAMYL-PEPTIDASE I"/>
    <property type="match status" value="1"/>
</dbReference>
<dbReference type="GO" id="GO:0005829">
    <property type="term" value="C:cytosol"/>
    <property type="evidence" value="ECO:0007669"/>
    <property type="project" value="InterPro"/>
</dbReference>
<dbReference type="GO" id="GO:0006508">
    <property type="term" value="P:proteolysis"/>
    <property type="evidence" value="ECO:0007669"/>
    <property type="project" value="UniProtKB-KW"/>
</dbReference>
<comment type="similarity">
    <text evidence="1">Belongs to the peptidase C15 family.</text>
</comment>
<dbReference type="RefSeq" id="WP_128494461.1">
    <property type="nucleotide sequence ID" value="NZ_RZNB01000002.1"/>
</dbReference>